<organism evidence="1 2">
    <name type="scientific">Ficus carica</name>
    <name type="common">Common fig</name>
    <dbReference type="NCBI Taxonomy" id="3494"/>
    <lineage>
        <taxon>Eukaryota</taxon>
        <taxon>Viridiplantae</taxon>
        <taxon>Streptophyta</taxon>
        <taxon>Embryophyta</taxon>
        <taxon>Tracheophyta</taxon>
        <taxon>Spermatophyta</taxon>
        <taxon>Magnoliopsida</taxon>
        <taxon>eudicotyledons</taxon>
        <taxon>Gunneridae</taxon>
        <taxon>Pentapetalae</taxon>
        <taxon>rosids</taxon>
        <taxon>fabids</taxon>
        <taxon>Rosales</taxon>
        <taxon>Moraceae</taxon>
        <taxon>Ficeae</taxon>
        <taxon>Ficus</taxon>
    </lineage>
</organism>
<evidence type="ECO:0000313" key="2">
    <source>
        <dbReference type="Proteomes" id="UP001187192"/>
    </source>
</evidence>
<protein>
    <submittedName>
        <fullName evidence="1">Uncharacterized protein</fullName>
    </submittedName>
</protein>
<accession>A0AA88ALX5</accession>
<dbReference type="AlphaFoldDB" id="A0AA88ALX5"/>
<reference evidence="1" key="1">
    <citation type="submission" date="2023-07" db="EMBL/GenBank/DDBJ databases">
        <title>draft genome sequence of fig (Ficus carica).</title>
        <authorList>
            <person name="Takahashi T."/>
            <person name="Nishimura K."/>
        </authorList>
    </citation>
    <scope>NUCLEOTIDE SEQUENCE</scope>
</reference>
<dbReference type="EMBL" id="BTGU01000014">
    <property type="protein sequence ID" value="GMN42321.1"/>
    <property type="molecule type" value="Genomic_DNA"/>
</dbReference>
<proteinExistence type="predicted"/>
<dbReference type="PANTHER" id="PTHR38360:SF1">
    <property type="entry name" value="F12P19.7"/>
    <property type="match status" value="1"/>
</dbReference>
<dbReference type="PANTHER" id="PTHR38360">
    <property type="entry name" value="OS03G0120000 PROTEIN"/>
    <property type="match status" value="1"/>
</dbReference>
<evidence type="ECO:0000313" key="1">
    <source>
        <dbReference type="EMBL" id="GMN42321.1"/>
    </source>
</evidence>
<gene>
    <name evidence="1" type="ORF">TIFTF001_011536</name>
</gene>
<name>A0AA88ALX5_FICCA</name>
<keyword evidence="2" id="KW-1185">Reference proteome</keyword>
<sequence>MVSPCYFSSGWKCITSNVSFFIFTCNVVLVMFSYGGYGGGVGAVSASAPATVKVGNISKVEDAFNFHVYYGQTFKVIKNVMDGKSYLLIQGTRPPRT</sequence>
<dbReference type="Proteomes" id="UP001187192">
    <property type="component" value="Unassembled WGS sequence"/>
</dbReference>
<comment type="caution">
    <text evidence="1">The sequence shown here is derived from an EMBL/GenBank/DDBJ whole genome shotgun (WGS) entry which is preliminary data.</text>
</comment>